<dbReference type="GO" id="GO:0016052">
    <property type="term" value="P:carbohydrate catabolic process"/>
    <property type="evidence" value="ECO:0007669"/>
    <property type="project" value="TreeGrafter"/>
</dbReference>
<feature type="compositionally biased region" description="Low complexity" evidence="4">
    <location>
        <begin position="280"/>
        <end position="290"/>
    </location>
</feature>
<dbReference type="Gene3D" id="3.20.20.80">
    <property type="entry name" value="Glycosidases"/>
    <property type="match status" value="1"/>
</dbReference>
<comment type="similarity">
    <text evidence="1">Belongs to the glycosyl hydrolase 25 family.</text>
</comment>
<dbReference type="RefSeq" id="WP_025081130.1">
    <property type="nucleotide sequence ID" value="NZ_AZGI01000002.1"/>
</dbReference>
<dbReference type="Proteomes" id="UP000051223">
    <property type="component" value="Unassembled WGS sequence"/>
</dbReference>
<dbReference type="GO" id="GO:0009253">
    <property type="term" value="P:peptidoglycan catabolic process"/>
    <property type="evidence" value="ECO:0007669"/>
    <property type="project" value="InterPro"/>
</dbReference>
<dbReference type="SUPFAM" id="SSF51445">
    <property type="entry name" value="(Trans)glycosidases"/>
    <property type="match status" value="1"/>
</dbReference>
<evidence type="ECO:0000256" key="4">
    <source>
        <dbReference type="SAM" id="MobiDB-lite"/>
    </source>
</evidence>
<feature type="signal peptide" evidence="5">
    <location>
        <begin position="1"/>
        <end position="25"/>
    </location>
</feature>
<dbReference type="GO" id="GO:0003796">
    <property type="term" value="F:lysozyme activity"/>
    <property type="evidence" value="ECO:0007669"/>
    <property type="project" value="InterPro"/>
</dbReference>
<dbReference type="SMART" id="SM00641">
    <property type="entry name" value="Glyco_25"/>
    <property type="match status" value="2"/>
</dbReference>
<dbReference type="InterPro" id="IPR002053">
    <property type="entry name" value="Glyco_hydro_25"/>
</dbReference>
<organism evidence="7 8">
    <name type="scientific">Lactobacillus hamsteri DSM 5661 = JCM 6256</name>
    <dbReference type="NCBI Taxonomy" id="1423754"/>
    <lineage>
        <taxon>Bacteria</taxon>
        <taxon>Bacillati</taxon>
        <taxon>Bacillota</taxon>
        <taxon>Bacilli</taxon>
        <taxon>Lactobacillales</taxon>
        <taxon>Lactobacillaceae</taxon>
        <taxon>Lactobacillus</taxon>
    </lineage>
</organism>
<dbReference type="EMBL" id="AZGI01000002">
    <property type="protein sequence ID" value="KRM41223.1"/>
    <property type="molecule type" value="Genomic_DNA"/>
</dbReference>
<feature type="chain" id="PRO_5039580774" evidence="5">
    <location>
        <begin position="26"/>
        <end position="411"/>
    </location>
</feature>
<feature type="region of interest" description="Disordered" evidence="4">
    <location>
        <begin position="258"/>
        <end position="292"/>
    </location>
</feature>
<gene>
    <name evidence="7" type="ORF">FC39_GL001234</name>
</gene>
<evidence type="ECO:0000259" key="6">
    <source>
        <dbReference type="Pfam" id="PF03217"/>
    </source>
</evidence>
<dbReference type="PANTHER" id="PTHR34135">
    <property type="entry name" value="LYSOZYME"/>
    <property type="match status" value="1"/>
</dbReference>
<evidence type="ECO:0000256" key="1">
    <source>
        <dbReference type="ARBA" id="ARBA00010646"/>
    </source>
</evidence>
<reference evidence="7 8" key="1">
    <citation type="journal article" date="2015" name="Genome Announc.">
        <title>Expanding the biotechnology potential of lactobacilli through comparative genomics of 213 strains and associated genera.</title>
        <authorList>
            <person name="Sun Z."/>
            <person name="Harris H.M."/>
            <person name="McCann A."/>
            <person name="Guo C."/>
            <person name="Argimon S."/>
            <person name="Zhang W."/>
            <person name="Yang X."/>
            <person name="Jeffery I.B."/>
            <person name="Cooney J.C."/>
            <person name="Kagawa T.F."/>
            <person name="Liu W."/>
            <person name="Song Y."/>
            <person name="Salvetti E."/>
            <person name="Wrobel A."/>
            <person name="Rasinkangas P."/>
            <person name="Parkhill J."/>
            <person name="Rea M.C."/>
            <person name="O'Sullivan O."/>
            <person name="Ritari J."/>
            <person name="Douillard F.P."/>
            <person name="Paul Ross R."/>
            <person name="Yang R."/>
            <person name="Briner A.E."/>
            <person name="Felis G.E."/>
            <person name="de Vos W.M."/>
            <person name="Barrangou R."/>
            <person name="Klaenhammer T.R."/>
            <person name="Caufield P.W."/>
            <person name="Cui Y."/>
            <person name="Zhang H."/>
            <person name="O'Toole P.W."/>
        </authorList>
    </citation>
    <scope>NUCLEOTIDE SEQUENCE [LARGE SCALE GENOMIC DNA]</scope>
    <source>
        <strain evidence="7 8">DSM 5661</strain>
    </source>
</reference>
<dbReference type="OrthoDB" id="2156809at2"/>
<feature type="domain" description="S-layer protein C-terminal" evidence="6">
    <location>
        <begin position="350"/>
        <end position="408"/>
    </location>
</feature>
<sequence length="411" mass="44025">MQVRNKKLLGMLACASALSGIGVVASTQVPTISNNLTAQAAKTSVAARQYGVDVASYQSSDVSSFANAGGQFAIVKVSQGTTYRNPKASSQISSAISNNMMPMAYHFATFGANASAAVAEANYAISSAKALGLPNNSYIACDWETGSGNNVNGAKAANTNAILAFMKQVKQAGYQPLLYSGAYLLRNNINTGSITSQFPNSLWVASYATMGRIDNPDFNYFPSMDGIAIWQFTDNWRGLNVDGNITLLPLSYNSTSTQAPVTATTTNNSNSSFAEQAKPTNNNTTTSSSSEVKTAKTVMHKAYIYDKNGNRVGNSAIGAYRTITVLGGVVQINGKNHYKIGDNQYVALGNVDGTLRTLGRNAYVYNNKGQRVYVPTLRKGSSVKTYGTRVHINGKSYYRINKNRYVKVGNF</sequence>
<dbReference type="CDD" id="cd06415">
    <property type="entry name" value="GH25_Cpl1-like"/>
    <property type="match status" value="1"/>
</dbReference>
<dbReference type="GO" id="GO:0016998">
    <property type="term" value="P:cell wall macromolecule catabolic process"/>
    <property type="evidence" value="ECO:0007669"/>
    <property type="project" value="InterPro"/>
</dbReference>
<protein>
    <submittedName>
        <fullName evidence="7">Lysin</fullName>
    </submittedName>
</protein>
<dbReference type="PROSITE" id="PS51904">
    <property type="entry name" value="GLYCOSYL_HYDROL_F25_2"/>
    <property type="match status" value="1"/>
</dbReference>
<dbReference type="Pfam" id="PF01183">
    <property type="entry name" value="Glyco_hydro_25"/>
    <property type="match status" value="1"/>
</dbReference>
<dbReference type="eggNOG" id="COG3757">
    <property type="taxonomic scope" value="Bacteria"/>
</dbReference>
<dbReference type="AlphaFoldDB" id="A0A0R1YFM4"/>
<evidence type="ECO:0000313" key="8">
    <source>
        <dbReference type="Proteomes" id="UP000051223"/>
    </source>
</evidence>
<name>A0A0R1YFM4_9LACO</name>
<dbReference type="PANTHER" id="PTHR34135:SF2">
    <property type="entry name" value="LYSOZYME"/>
    <property type="match status" value="1"/>
</dbReference>
<keyword evidence="3" id="KW-0326">Glycosidase</keyword>
<keyword evidence="2" id="KW-0378">Hydrolase</keyword>
<accession>A0A0R1YFM4</accession>
<comment type="caution">
    <text evidence="7">The sequence shown here is derived from an EMBL/GenBank/DDBJ whole genome shotgun (WGS) entry which is preliminary data.</text>
</comment>
<evidence type="ECO:0000256" key="2">
    <source>
        <dbReference type="ARBA" id="ARBA00022801"/>
    </source>
</evidence>
<dbReference type="Pfam" id="PF03217">
    <property type="entry name" value="SlpA"/>
    <property type="match status" value="2"/>
</dbReference>
<dbReference type="InterPro" id="IPR017853">
    <property type="entry name" value="GH"/>
</dbReference>
<feature type="compositionally biased region" description="Low complexity" evidence="4">
    <location>
        <begin position="258"/>
        <end position="272"/>
    </location>
</feature>
<dbReference type="InterPro" id="IPR024968">
    <property type="entry name" value="SlpA_C_lactobacillus"/>
</dbReference>
<dbReference type="STRING" id="1423754.FC39_GL001234"/>
<dbReference type="InterPro" id="IPR018077">
    <property type="entry name" value="Glyco_hydro_fam25_subgr"/>
</dbReference>
<feature type="domain" description="S-layer protein C-terminal" evidence="6">
    <location>
        <begin position="293"/>
        <end position="347"/>
    </location>
</feature>
<keyword evidence="8" id="KW-1185">Reference proteome</keyword>
<evidence type="ECO:0000256" key="3">
    <source>
        <dbReference type="ARBA" id="ARBA00023295"/>
    </source>
</evidence>
<evidence type="ECO:0000256" key="5">
    <source>
        <dbReference type="SAM" id="SignalP"/>
    </source>
</evidence>
<dbReference type="PATRIC" id="fig|1423754.3.peg.1271"/>
<evidence type="ECO:0000313" key="7">
    <source>
        <dbReference type="EMBL" id="KRM41223.1"/>
    </source>
</evidence>
<proteinExistence type="inferred from homology"/>
<keyword evidence="5" id="KW-0732">Signal</keyword>